<feature type="compositionally biased region" description="Basic and acidic residues" evidence="1">
    <location>
        <begin position="736"/>
        <end position="753"/>
    </location>
</feature>
<dbReference type="EMBL" id="KL142432">
    <property type="protein sequence ID" value="KDR65784.1"/>
    <property type="molecule type" value="Genomic_DNA"/>
</dbReference>
<feature type="compositionally biased region" description="Polar residues" evidence="1">
    <location>
        <begin position="141"/>
        <end position="163"/>
    </location>
</feature>
<feature type="region of interest" description="Disordered" evidence="1">
    <location>
        <begin position="178"/>
        <end position="198"/>
    </location>
</feature>
<feature type="compositionally biased region" description="Polar residues" evidence="1">
    <location>
        <begin position="39"/>
        <end position="60"/>
    </location>
</feature>
<evidence type="ECO:0000313" key="3">
    <source>
        <dbReference type="EMBL" id="KDR65784.1"/>
    </source>
</evidence>
<keyword evidence="4" id="KW-1185">Reference proteome</keyword>
<dbReference type="InterPro" id="IPR055754">
    <property type="entry name" value="DUF7330"/>
</dbReference>
<feature type="region of interest" description="Disordered" evidence="1">
    <location>
        <begin position="730"/>
        <end position="753"/>
    </location>
</feature>
<feature type="region of interest" description="Disordered" evidence="1">
    <location>
        <begin position="538"/>
        <end position="624"/>
    </location>
</feature>
<evidence type="ECO:0000259" key="2">
    <source>
        <dbReference type="Pfam" id="PF24016"/>
    </source>
</evidence>
<organism evidence="3 4">
    <name type="scientific">Galerina marginata (strain CBS 339.88)</name>
    <dbReference type="NCBI Taxonomy" id="685588"/>
    <lineage>
        <taxon>Eukaryota</taxon>
        <taxon>Fungi</taxon>
        <taxon>Dikarya</taxon>
        <taxon>Basidiomycota</taxon>
        <taxon>Agaricomycotina</taxon>
        <taxon>Agaricomycetes</taxon>
        <taxon>Agaricomycetidae</taxon>
        <taxon>Agaricales</taxon>
        <taxon>Agaricineae</taxon>
        <taxon>Strophariaceae</taxon>
        <taxon>Galerina</taxon>
    </lineage>
</organism>
<evidence type="ECO:0000313" key="4">
    <source>
        <dbReference type="Proteomes" id="UP000027222"/>
    </source>
</evidence>
<protein>
    <recommendedName>
        <fullName evidence="2">DUF7330 domain-containing protein</fullName>
    </recommendedName>
</protein>
<sequence>MPVITRRNVRRPDQPLQVVNHRDSAGVDSLSSGAPPPCYTSQKEVPSSVATSDGTRSINPSEDDDSDDHGSVESMHSCHDILPSPYSTEDLFAEVADALRVQDHTYPAAPSSTHTQSCIHGYTHTHSQCTIDMPPAIYDSHTSATHSPAQTRSIHTFPNQQPTNPYPYIYQGRSARYSSTPTTPYGSHRGLPRAPEASSPRSILYHHRPSSQPAAIGHLTYRPLKSSYELHLEPDELFINDGEHAAQAHTPIEDSSTMTFVPDDGYSSGSHYRNVPPRRGHSSLATSYVPIQKEVAPAPPPTQSRATNYVSLSRKSTLKKSSFFGPSSTPSSITGDFTIDPNLYIPPALLKAIEPLPLSSPHLSGVGSKSDTNSPSGLSYKPFSKGRRLSTGPKLPRKNLRLEVENGGIDIDVHLVPSTDQSAQTRDATARNSSSNVLSSASRHYQESRVRPCLGRRPSSRRSQVAQGYDSPVERESGPGASSKLLSSPTLIELRLKQSRPASSRRTKDFPLVARIHAPSPRPPFHLLASTIDVPGSDITPNLSDSSSSTSTIVIDRTKSDRDQPLPPTSASSSPANASNSNTPSSFAGTGTGTNLLTTNPAPPRHRGSTSGGVRRPLSKSQLTLHIPRNFRGPLSVHVAAGNIDEHVRLSKEVTGAVVVLSESAFSRGYYIGGLASPEEGEEAAYNEGTGEDGAVNQVTSRREEVPRNGLDGGERDATDELYKIDRAKHLSTGVQRDDDNNSEQGKDDEWHGDKVDVVVGEGKFYLQFVDEPDPFSKKGSFWKNFILGRR</sequence>
<dbReference type="HOGENOM" id="CLU_429636_0_0_1"/>
<feature type="domain" description="DUF7330" evidence="2">
    <location>
        <begin position="620"/>
        <end position="683"/>
    </location>
</feature>
<accession>A0A067SDE3</accession>
<feature type="region of interest" description="Disordered" evidence="1">
    <location>
        <begin position="1"/>
        <end position="80"/>
    </location>
</feature>
<feature type="compositionally biased region" description="Basic and acidic residues" evidence="1">
    <location>
        <begin position="68"/>
        <end position="79"/>
    </location>
</feature>
<proteinExistence type="predicted"/>
<feature type="region of interest" description="Disordered" evidence="1">
    <location>
        <begin position="685"/>
        <end position="718"/>
    </location>
</feature>
<feature type="compositionally biased region" description="Basic and acidic residues" evidence="1">
    <location>
        <begin position="701"/>
        <end position="718"/>
    </location>
</feature>
<feature type="compositionally biased region" description="Low complexity" evidence="1">
    <location>
        <begin position="430"/>
        <end position="443"/>
    </location>
</feature>
<feature type="region of interest" description="Disordered" evidence="1">
    <location>
        <begin position="415"/>
        <end position="486"/>
    </location>
</feature>
<gene>
    <name evidence="3" type="ORF">GALMADRAFT_1218112</name>
</gene>
<feature type="region of interest" description="Disordered" evidence="1">
    <location>
        <begin position="141"/>
        <end position="164"/>
    </location>
</feature>
<evidence type="ECO:0000256" key="1">
    <source>
        <dbReference type="SAM" id="MobiDB-lite"/>
    </source>
</evidence>
<dbReference type="OrthoDB" id="2593559at2759"/>
<reference evidence="4" key="1">
    <citation type="journal article" date="2014" name="Proc. Natl. Acad. Sci. U.S.A.">
        <title>Extensive sampling of basidiomycete genomes demonstrates inadequacy of the white-rot/brown-rot paradigm for wood decay fungi.</title>
        <authorList>
            <person name="Riley R."/>
            <person name="Salamov A.A."/>
            <person name="Brown D.W."/>
            <person name="Nagy L.G."/>
            <person name="Floudas D."/>
            <person name="Held B.W."/>
            <person name="Levasseur A."/>
            <person name="Lombard V."/>
            <person name="Morin E."/>
            <person name="Otillar R."/>
            <person name="Lindquist E.A."/>
            <person name="Sun H."/>
            <person name="LaButti K.M."/>
            <person name="Schmutz J."/>
            <person name="Jabbour D."/>
            <person name="Luo H."/>
            <person name="Baker S.E."/>
            <person name="Pisabarro A.G."/>
            <person name="Walton J.D."/>
            <person name="Blanchette R.A."/>
            <person name="Henrissat B."/>
            <person name="Martin F."/>
            <person name="Cullen D."/>
            <person name="Hibbett D.S."/>
            <person name="Grigoriev I.V."/>
        </authorList>
    </citation>
    <scope>NUCLEOTIDE SEQUENCE [LARGE SCALE GENOMIC DNA]</scope>
    <source>
        <strain evidence="4">CBS 339.88</strain>
    </source>
</reference>
<dbReference type="Pfam" id="PF24016">
    <property type="entry name" value="DUF7330"/>
    <property type="match status" value="1"/>
</dbReference>
<feature type="compositionally biased region" description="Polar residues" evidence="1">
    <location>
        <begin position="367"/>
        <end position="377"/>
    </location>
</feature>
<feature type="compositionally biased region" description="Low complexity" evidence="1">
    <location>
        <begin position="538"/>
        <end position="555"/>
    </location>
</feature>
<feature type="region of interest" description="Disordered" evidence="1">
    <location>
        <begin position="363"/>
        <end position="400"/>
    </location>
</feature>
<feature type="compositionally biased region" description="Polar residues" evidence="1">
    <location>
        <begin position="418"/>
        <end position="427"/>
    </location>
</feature>
<feature type="compositionally biased region" description="Low complexity" evidence="1">
    <location>
        <begin position="569"/>
        <end position="600"/>
    </location>
</feature>
<dbReference type="AlphaFoldDB" id="A0A067SDE3"/>
<dbReference type="Proteomes" id="UP000027222">
    <property type="component" value="Unassembled WGS sequence"/>
</dbReference>
<name>A0A067SDE3_GALM3</name>